<protein>
    <recommendedName>
        <fullName evidence="2">Sequence-variable mosaic (SVM) signal sequence domain-containing protein</fullName>
    </recommendedName>
</protein>
<dbReference type="Proteomes" id="UP000238672">
    <property type="component" value="Unassembled WGS sequence"/>
</dbReference>
<dbReference type="GO" id="GO:0005524">
    <property type="term" value="F:ATP binding"/>
    <property type="evidence" value="ECO:0007669"/>
    <property type="project" value="InterPro"/>
</dbReference>
<evidence type="ECO:0000256" key="1">
    <source>
        <dbReference type="SAM" id="Coils"/>
    </source>
</evidence>
<dbReference type="GO" id="GO:0004222">
    <property type="term" value="F:metalloendopeptidase activity"/>
    <property type="evidence" value="ECO:0007669"/>
    <property type="project" value="InterPro"/>
</dbReference>
<evidence type="ECO:0000259" key="2">
    <source>
        <dbReference type="Pfam" id="PF12113"/>
    </source>
</evidence>
<dbReference type="GO" id="GO:0006508">
    <property type="term" value="P:proteolysis"/>
    <property type="evidence" value="ECO:0007669"/>
    <property type="project" value="InterPro"/>
</dbReference>
<name>A0A2S8NTN5_9MOLU</name>
<gene>
    <name evidence="3" type="ORF">C6B37_02025</name>
</gene>
<dbReference type="InterPro" id="IPR021970">
    <property type="entry name" value="SVM_signal"/>
</dbReference>
<evidence type="ECO:0000313" key="4">
    <source>
        <dbReference type="Proteomes" id="UP000238672"/>
    </source>
</evidence>
<dbReference type="Gene3D" id="1.20.58.760">
    <property type="entry name" value="Peptidase M41"/>
    <property type="match status" value="1"/>
</dbReference>
<dbReference type="AlphaFoldDB" id="A0A2S8NTN5"/>
<dbReference type="InterPro" id="IPR037219">
    <property type="entry name" value="Peptidase_M41-like"/>
</dbReference>
<keyword evidence="4" id="KW-1185">Reference proteome</keyword>
<proteinExistence type="predicted"/>
<sequence length="262" mass="30457">MMKLQNQFKIISSICLFSFLGLFLINNYQVMAMNNLINEEIQEITDMEENEEVKNTISVQKLGALHEIGHAIVAYELSQQRKDAYLINLKKIKLTQDDDKKITNGETNFVFDKEKPFGHLFALSVFYGGLEAEKTITVPIEKFKSIGNHDEQDIERTAQNIVDKRFFLGDFYSSTDSLKIRTNKIKNIAKTKTQEIIQQYKEFLSPLADELLKKQNITKREFENLLKELINQINSSQKKTQTETIYQTQYNLKEPNCCCVFL</sequence>
<feature type="coiled-coil region" evidence="1">
    <location>
        <begin position="208"/>
        <end position="239"/>
    </location>
</feature>
<keyword evidence="1" id="KW-0175">Coiled coil</keyword>
<dbReference type="GO" id="GO:0004176">
    <property type="term" value="F:ATP-dependent peptidase activity"/>
    <property type="evidence" value="ECO:0007669"/>
    <property type="project" value="InterPro"/>
</dbReference>
<organism evidence="3 4">
    <name type="scientific">Candidatus Phytoplasma phoenicium</name>
    <dbReference type="NCBI Taxonomy" id="198422"/>
    <lineage>
        <taxon>Bacteria</taxon>
        <taxon>Bacillati</taxon>
        <taxon>Mycoplasmatota</taxon>
        <taxon>Mollicutes</taxon>
        <taxon>Acholeplasmatales</taxon>
        <taxon>Acholeplasmataceae</taxon>
        <taxon>Candidatus Phytoplasma</taxon>
        <taxon>16SrIX (Pigeon pea witches'-broom group)</taxon>
    </lineage>
</organism>
<dbReference type="SUPFAM" id="SSF140990">
    <property type="entry name" value="FtsH protease domain-like"/>
    <property type="match status" value="1"/>
</dbReference>
<dbReference type="EMBL" id="PUUG01000065">
    <property type="protein sequence ID" value="PQP79353.1"/>
    <property type="molecule type" value="Genomic_DNA"/>
</dbReference>
<feature type="domain" description="Sequence-variable mosaic (SVM) signal sequence" evidence="2">
    <location>
        <begin position="1"/>
        <end position="33"/>
    </location>
</feature>
<evidence type="ECO:0000313" key="3">
    <source>
        <dbReference type="EMBL" id="PQP79353.1"/>
    </source>
</evidence>
<reference evidence="3 4" key="1">
    <citation type="submission" date="2018-02" db="EMBL/GenBank/DDBJ databases">
        <title>Metagenomics reveals mixed infection of spiroplasma and phytoplasma in chicory.</title>
        <authorList>
            <person name="Polano C."/>
            <person name="Moruzzi S."/>
            <person name="Ermacora P."/>
            <person name="Ferrini F."/>
            <person name="Martini M."/>
            <person name="Firrao G."/>
        </authorList>
    </citation>
    <scope>NUCLEOTIDE SEQUENCE [LARGE SCALE GENOMIC DNA]</scope>
    <source>
        <strain evidence="3 4">ChiP</strain>
    </source>
</reference>
<comment type="caution">
    <text evidence="3">The sequence shown here is derived from an EMBL/GenBank/DDBJ whole genome shotgun (WGS) entry which is preliminary data.</text>
</comment>
<dbReference type="Pfam" id="PF12113">
    <property type="entry name" value="SVM_signal"/>
    <property type="match status" value="1"/>
</dbReference>
<accession>A0A2S8NTN5</accession>